<evidence type="ECO:0000313" key="3">
    <source>
        <dbReference type="Proteomes" id="UP000263517"/>
    </source>
</evidence>
<evidence type="ECO:0000313" key="2">
    <source>
        <dbReference type="EMBL" id="HAW77482.1"/>
    </source>
</evidence>
<sequence>MENTMETYVAKALEGYEQNYAGISEAIEKMEGQLAQMREHKEEMSIGIKEMKELLGLEEEDEQPKLRILDPEE</sequence>
<proteinExistence type="predicted"/>
<protein>
    <submittedName>
        <fullName evidence="2">Uncharacterized protein</fullName>
    </submittedName>
</protein>
<organism evidence="2 3">
    <name type="scientific">Alteromonas australica</name>
    <dbReference type="NCBI Taxonomy" id="589873"/>
    <lineage>
        <taxon>Bacteria</taxon>
        <taxon>Pseudomonadati</taxon>
        <taxon>Pseudomonadota</taxon>
        <taxon>Gammaproteobacteria</taxon>
        <taxon>Alteromonadales</taxon>
        <taxon>Alteromonadaceae</taxon>
        <taxon>Alteromonas/Salinimonas group</taxon>
        <taxon>Alteromonas</taxon>
    </lineage>
</organism>
<accession>A0A350P865</accession>
<keyword evidence="1" id="KW-0175">Coiled coil</keyword>
<dbReference type="Proteomes" id="UP000263517">
    <property type="component" value="Unassembled WGS sequence"/>
</dbReference>
<name>A0A350P865_9ALTE</name>
<feature type="coiled-coil region" evidence="1">
    <location>
        <begin position="13"/>
        <end position="43"/>
    </location>
</feature>
<dbReference type="EMBL" id="DNAN01000606">
    <property type="protein sequence ID" value="HAW77482.1"/>
    <property type="molecule type" value="Genomic_DNA"/>
</dbReference>
<comment type="caution">
    <text evidence="2">The sequence shown here is derived from an EMBL/GenBank/DDBJ whole genome shotgun (WGS) entry which is preliminary data.</text>
</comment>
<reference evidence="2 3" key="1">
    <citation type="journal article" date="2018" name="Nat. Biotechnol.">
        <title>A standardized bacterial taxonomy based on genome phylogeny substantially revises the tree of life.</title>
        <authorList>
            <person name="Parks D.H."/>
            <person name="Chuvochina M."/>
            <person name="Waite D.W."/>
            <person name="Rinke C."/>
            <person name="Skarshewski A."/>
            <person name="Chaumeil P.A."/>
            <person name="Hugenholtz P."/>
        </authorList>
    </citation>
    <scope>NUCLEOTIDE SEQUENCE [LARGE SCALE GENOMIC DNA]</scope>
    <source>
        <strain evidence="2">UBA11978</strain>
    </source>
</reference>
<gene>
    <name evidence="2" type="ORF">DCW74_17340</name>
</gene>
<evidence type="ECO:0000256" key="1">
    <source>
        <dbReference type="SAM" id="Coils"/>
    </source>
</evidence>
<dbReference type="AlphaFoldDB" id="A0A350P865"/>